<dbReference type="VEuPathDB" id="VectorBase:MDOA014278"/>
<evidence type="ECO:0000259" key="5">
    <source>
        <dbReference type="PROSITE" id="PS50097"/>
    </source>
</evidence>
<dbReference type="InterPro" id="IPR008974">
    <property type="entry name" value="TRAF-like"/>
</dbReference>
<dbReference type="Gene3D" id="3.30.710.10">
    <property type="entry name" value="Potassium Channel Kv1.1, Chain A"/>
    <property type="match status" value="1"/>
</dbReference>
<dbReference type="InterPro" id="IPR056423">
    <property type="entry name" value="BACK_BPM_SPOP"/>
</dbReference>
<keyword evidence="4" id="KW-0539">Nucleus</keyword>
<evidence type="ECO:0000256" key="2">
    <source>
        <dbReference type="ARBA" id="ARBA00010846"/>
    </source>
</evidence>
<reference evidence="6" key="1">
    <citation type="submission" date="2020-05" db="UniProtKB">
        <authorList>
            <consortium name="EnsemblMetazoa"/>
        </authorList>
    </citation>
    <scope>IDENTIFICATION</scope>
    <source>
        <strain evidence="6">Aabys</strain>
    </source>
</reference>
<dbReference type="SUPFAM" id="SSF54695">
    <property type="entry name" value="POZ domain"/>
    <property type="match status" value="1"/>
</dbReference>
<feature type="domain" description="BTB" evidence="5">
    <location>
        <begin position="194"/>
        <end position="262"/>
    </location>
</feature>
<evidence type="ECO:0000256" key="1">
    <source>
        <dbReference type="ARBA" id="ARBA00004123"/>
    </source>
</evidence>
<evidence type="ECO:0000313" key="6">
    <source>
        <dbReference type="EnsemblMetazoa" id="MDOA014278-PA"/>
    </source>
</evidence>
<dbReference type="EnsemblMetazoa" id="MDOA014278-RA">
    <property type="protein sequence ID" value="MDOA014278-PA"/>
    <property type="gene ID" value="MDOA014278"/>
</dbReference>
<dbReference type="InterPro" id="IPR000210">
    <property type="entry name" value="BTB/POZ_dom"/>
</dbReference>
<dbReference type="FunFam" id="3.30.710.10:FF:000159">
    <property type="entry name" value="Speckle-type POZ protein B"/>
    <property type="match status" value="1"/>
</dbReference>
<dbReference type="Pfam" id="PF24570">
    <property type="entry name" value="BACK_BPM_SPOP"/>
    <property type="match status" value="1"/>
</dbReference>
<protein>
    <recommendedName>
        <fullName evidence="5">BTB domain-containing protein</fullName>
    </recommendedName>
</protein>
<dbReference type="GO" id="GO:0005634">
    <property type="term" value="C:nucleus"/>
    <property type="evidence" value="ECO:0007669"/>
    <property type="project" value="UniProtKB-SubCell"/>
</dbReference>
<proteinExistence type="inferred from homology"/>
<dbReference type="SMART" id="SM00225">
    <property type="entry name" value="BTB"/>
    <property type="match status" value="1"/>
</dbReference>
<accession>A0A1I8NE65</accession>
<dbReference type="KEGG" id="mde:101893944"/>
<evidence type="ECO:0000256" key="3">
    <source>
        <dbReference type="ARBA" id="ARBA00022786"/>
    </source>
</evidence>
<dbReference type="InterPro" id="IPR011333">
    <property type="entry name" value="SKP1/BTB/POZ_sf"/>
</dbReference>
<dbReference type="eggNOG" id="KOG1987">
    <property type="taxonomic scope" value="Eukaryota"/>
</dbReference>
<comment type="similarity">
    <text evidence="2">Belongs to the Tdpoz family.</text>
</comment>
<dbReference type="Gene3D" id="2.60.210.10">
    <property type="entry name" value="Apoptosis, Tumor Necrosis Factor Receptor Associated Protein 2, Chain A"/>
    <property type="match status" value="1"/>
</dbReference>
<dbReference type="SUPFAM" id="SSF49599">
    <property type="entry name" value="TRAF domain-like"/>
    <property type="match status" value="1"/>
</dbReference>
<evidence type="ECO:0000256" key="4">
    <source>
        <dbReference type="ARBA" id="ARBA00023242"/>
    </source>
</evidence>
<dbReference type="RefSeq" id="XP_005188862.2">
    <property type="nucleotide sequence ID" value="XM_005188805.2"/>
</dbReference>
<dbReference type="AlphaFoldDB" id="A0A1I8NE65"/>
<name>A0A1I8NE65_MUSDO</name>
<comment type="subcellular location">
    <subcellularLocation>
        <location evidence="1">Nucleus</location>
    </subcellularLocation>
</comment>
<dbReference type="OrthoDB" id="6359816at2759"/>
<gene>
    <name evidence="6" type="primary">101893944</name>
</gene>
<organism evidence="6">
    <name type="scientific">Musca domestica</name>
    <name type="common">House fly</name>
    <dbReference type="NCBI Taxonomy" id="7370"/>
    <lineage>
        <taxon>Eukaryota</taxon>
        <taxon>Metazoa</taxon>
        <taxon>Ecdysozoa</taxon>
        <taxon>Arthropoda</taxon>
        <taxon>Hexapoda</taxon>
        <taxon>Insecta</taxon>
        <taxon>Pterygota</taxon>
        <taxon>Neoptera</taxon>
        <taxon>Endopterygota</taxon>
        <taxon>Diptera</taxon>
        <taxon>Brachycera</taxon>
        <taxon>Muscomorpha</taxon>
        <taxon>Muscoidea</taxon>
        <taxon>Muscidae</taxon>
        <taxon>Musca</taxon>
    </lineage>
</organism>
<dbReference type="Pfam" id="PF00651">
    <property type="entry name" value="BTB"/>
    <property type="match status" value="1"/>
</dbReference>
<dbReference type="PANTHER" id="PTHR24413">
    <property type="entry name" value="SPECKLE-TYPE POZ PROTEIN"/>
    <property type="match status" value="1"/>
</dbReference>
<dbReference type="STRING" id="7370.A0A1I8NE65"/>
<keyword evidence="3" id="KW-0833">Ubl conjugation pathway</keyword>
<dbReference type="PROSITE" id="PS50097">
    <property type="entry name" value="BTB"/>
    <property type="match status" value="1"/>
</dbReference>
<sequence>MTSPSSTIAAAVNNCSLHRSSSDKTKKSWFCDRVTVSRLQYVWKIEKFNSFKSQVESPIFPPASKDSQIRWQIVMSQAEGYVVLLVKMVASNQSCVKFKIKFKILKPNGCIDDSLGKWNGNGSAQGSLVFPRKITLSELRSPARGLVTNGNLYLRCELTLMIDAIHSSPWEGLKIAGSALHERMAKLLDSGKFSDVTLVVQGEELYAHKAILSLRSSVFSAMFEHETMTENETNQILINDFEPAVIKEMLIFMYSDSAPNIEGMAGELLAAADKYDVEQLKCLCEMVLNNEISNETVLPTLVLADQHSALTLKKRCFHYIKLNLASIVFTKEWKTMLNNYSELIREIEAYNGCLQN</sequence>
<dbReference type="VEuPathDB" id="VectorBase:MDOMA2_006490"/>
<dbReference type="Gene3D" id="1.25.40.420">
    <property type="match status" value="1"/>
</dbReference>